<evidence type="ECO:0000313" key="2">
    <source>
        <dbReference type="EMBL" id="GIF00401.1"/>
    </source>
</evidence>
<evidence type="ECO:0000256" key="1">
    <source>
        <dbReference type="SAM" id="MobiDB-lite"/>
    </source>
</evidence>
<feature type="compositionally biased region" description="Low complexity" evidence="1">
    <location>
        <begin position="104"/>
        <end position="116"/>
    </location>
</feature>
<dbReference type="Proteomes" id="UP000636960">
    <property type="component" value="Unassembled WGS sequence"/>
</dbReference>
<dbReference type="AlphaFoldDB" id="A0A919N123"/>
<reference evidence="2" key="1">
    <citation type="submission" date="2021-01" db="EMBL/GenBank/DDBJ databases">
        <title>Whole genome shotgun sequence of Actinoplanes rishiriensis NBRC 108556.</title>
        <authorList>
            <person name="Komaki H."/>
            <person name="Tamura T."/>
        </authorList>
    </citation>
    <scope>NUCLEOTIDE SEQUENCE</scope>
    <source>
        <strain evidence="2">NBRC 108556</strain>
    </source>
</reference>
<protein>
    <submittedName>
        <fullName evidence="2">Uncharacterized protein</fullName>
    </submittedName>
</protein>
<comment type="caution">
    <text evidence="2">The sequence shown here is derived from an EMBL/GenBank/DDBJ whole genome shotgun (WGS) entry which is preliminary data.</text>
</comment>
<proteinExistence type="predicted"/>
<name>A0A919N123_9ACTN</name>
<dbReference type="EMBL" id="BOMV01000082">
    <property type="protein sequence ID" value="GIF00401.1"/>
    <property type="molecule type" value="Genomic_DNA"/>
</dbReference>
<accession>A0A919N123</accession>
<sequence>MLLPGDEGGGEFTEPPSNEMIRRCVDLFLDLAAEFTVCIVDLSAGRSIATELALAATGSPLMRSVETSWIVFHRVDTATRAGGLGTRLRRPRLIDQAAKRATTRRSSSGSGSCVPP</sequence>
<gene>
    <name evidence="2" type="ORF">Ari01nite_78650</name>
</gene>
<feature type="region of interest" description="Disordered" evidence="1">
    <location>
        <begin position="95"/>
        <end position="116"/>
    </location>
</feature>
<organism evidence="2 3">
    <name type="scientific">Paractinoplanes rishiriensis</name>
    <dbReference type="NCBI Taxonomy" id="1050105"/>
    <lineage>
        <taxon>Bacteria</taxon>
        <taxon>Bacillati</taxon>
        <taxon>Actinomycetota</taxon>
        <taxon>Actinomycetes</taxon>
        <taxon>Micromonosporales</taxon>
        <taxon>Micromonosporaceae</taxon>
        <taxon>Paractinoplanes</taxon>
    </lineage>
</organism>
<keyword evidence="3" id="KW-1185">Reference proteome</keyword>
<evidence type="ECO:0000313" key="3">
    <source>
        <dbReference type="Proteomes" id="UP000636960"/>
    </source>
</evidence>